<dbReference type="KEGG" id="mcos:GM418_23605"/>
<evidence type="ECO:0000256" key="3">
    <source>
        <dbReference type="ARBA" id="ARBA00022448"/>
    </source>
</evidence>
<dbReference type="SUPFAM" id="SSF56954">
    <property type="entry name" value="Outer membrane efflux proteins (OEP)"/>
    <property type="match status" value="1"/>
</dbReference>
<sequence length="488" mass="54678">MSKNKLGLSERGDEYNFRKKKMKKSIKIIISTVVLFVSVIGFDKAYGQKVMTLDECRQQAVAYNKELKAAALQNKEAQVNQEVARTAYLPKFGFSSSLMHRPNMDPISMPGYFLPTADSEEDAMAGNYSGTSDVWKPGTTIDISSITLINSGFEITQPVYAGGRIRYSNQQADAGVEIANLSLNMKYSEIIEATDKAFWQVATVEENILIAVEYIKMLTELEDQMSAMYEVGLQPASEKLKVTVQKNEAELNLLKAKNGLKVAKMYLNQILGQALETDIKISHDENTDVQLINFDGGITQAGNKRNELKILEKQKELSELDAKITRADYLPTVGVSAQYTSYWLKDLYEDVDFQPMLAAQVSIPLFQWGQGKKKMRAAQLKIQQAETDLENTNELISLEVMQVKIQVEEAYESIRLAEKNVTEAGESLDETRASFDVGLNTTAELLSAQAKWAEAKAQLTQAVANFEVLKTRWKNVTGNLYMPEDKEE</sequence>
<dbReference type="Proteomes" id="UP000428260">
    <property type="component" value="Chromosome"/>
</dbReference>
<evidence type="ECO:0000313" key="10">
    <source>
        <dbReference type="EMBL" id="QGY46537.1"/>
    </source>
</evidence>
<organism evidence="10 11">
    <name type="scientific">Maribellus comscasis</name>
    <dbReference type="NCBI Taxonomy" id="2681766"/>
    <lineage>
        <taxon>Bacteria</taxon>
        <taxon>Pseudomonadati</taxon>
        <taxon>Bacteroidota</taxon>
        <taxon>Bacteroidia</taxon>
        <taxon>Marinilabiliales</taxon>
        <taxon>Prolixibacteraceae</taxon>
        <taxon>Maribellus</taxon>
    </lineage>
</organism>
<keyword evidence="3" id="KW-0813">Transport</keyword>
<evidence type="ECO:0000313" key="11">
    <source>
        <dbReference type="Proteomes" id="UP000428260"/>
    </source>
</evidence>
<keyword evidence="5 9" id="KW-0812">Transmembrane</keyword>
<dbReference type="AlphaFoldDB" id="A0A6I6K225"/>
<evidence type="ECO:0000256" key="4">
    <source>
        <dbReference type="ARBA" id="ARBA00022452"/>
    </source>
</evidence>
<comment type="subcellular location">
    <subcellularLocation>
        <location evidence="1">Cell outer membrane</location>
    </subcellularLocation>
</comment>
<dbReference type="GO" id="GO:1990281">
    <property type="term" value="C:efflux pump complex"/>
    <property type="evidence" value="ECO:0007669"/>
    <property type="project" value="TreeGrafter"/>
</dbReference>
<reference evidence="10 11" key="1">
    <citation type="submission" date="2019-11" db="EMBL/GenBank/DDBJ databases">
        <authorList>
            <person name="Zheng R.K."/>
            <person name="Sun C.M."/>
        </authorList>
    </citation>
    <scope>NUCLEOTIDE SEQUENCE [LARGE SCALE GENOMIC DNA]</scope>
    <source>
        <strain evidence="10 11">WC007</strain>
    </source>
</reference>
<dbReference type="PANTHER" id="PTHR30026">
    <property type="entry name" value="OUTER MEMBRANE PROTEIN TOLC"/>
    <property type="match status" value="1"/>
</dbReference>
<keyword evidence="8" id="KW-0175">Coiled coil</keyword>
<evidence type="ECO:0000256" key="5">
    <source>
        <dbReference type="ARBA" id="ARBA00022692"/>
    </source>
</evidence>
<proteinExistence type="inferred from homology"/>
<dbReference type="PANTHER" id="PTHR30026:SF20">
    <property type="entry name" value="OUTER MEMBRANE PROTEIN TOLC"/>
    <property type="match status" value="1"/>
</dbReference>
<dbReference type="EMBL" id="CP046401">
    <property type="protein sequence ID" value="QGY46537.1"/>
    <property type="molecule type" value="Genomic_DNA"/>
</dbReference>
<dbReference type="GO" id="GO:0015562">
    <property type="term" value="F:efflux transmembrane transporter activity"/>
    <property type="evidence" value="ECO:0007669"/>
    <property type="project" value="InterPro"/>
</dbReference>
<evidence type="ECO:0000256" key="7">
    <source>
        <dbReference type="ARBA" id="ARBA00023237"/>
    </source>
</evidence>
<feature type="transmembrane region" description="Helical" evidence="9">
    <location>
        <begin position="28"/>
        <end position="47"/>
    </location>
</feature>
<evidence type="ECO:0000256" key="1">
    <source>
        <dbReference type="ARBA" id="ARBA00004442"/>
    </source>
</evidence>
<comment type="similarity">
    <text evidence="2">Belongs to the outer membrane factor (OMF) (TC 1.B.17) family.</text>
</comment>
<keyword evidence="11" id="KW-1185">Reference proteome</keyword>
<name>A0A6I6K225_9BACT</name>
<dbReference type="GO" id="GO:0009279">
    <property type="term" value="C:cell outer membrane"/>
    <property type="evidence" value="ECO:0007669"/>
    <property type="project" value="UniProtKB-SubCell"/>
</dbReference>
<gene>
    <name evidence="10" type="ORF">GM418_23605</name>
</gene>
<dbReference type="Pfam" id="PF02321">
    <property type="entry name" value="OEP"/>
    <property type="match status" value="2"/>
</dbReference>
<keyword evidence="9" id="KW-1133">Transmembrane helix</keyword>
<dbReference type="InterPro" id="IPR003423">
    <property type="entry name" value="OMP_efflux"/>
</dbReference>
<feature type="coiled-coil region" evidence="8">
    <location>
        <begin position="53"/>
        <end position="80"/>
    </location>
</feature>
<evidence type="ECO:0008006" key="12">
    <source>
        <dbReference type="Google" id="ProtNLM"/>
    </source>
</evidence>
<dbReference type="RefSeq" id="WP_158869668.1">
    <property type="nucleotide sequence ID" value="NZ_CP046401.1"/>
</dbReference>
<accession>A0A6I6K225</accession>
<keyword evidence="6 9" id="KW-0472">Membrane</keyword>
<evidence type="ECO:0000256" key="9">
    <source>
        <dbReference type="SAM" id="Phobius"/>
    </source>
</evidence>
<keyword evidence="7" id="KW-0998">Cell outer membrane</keyword>
<evidence type="ECO:0000256" key="6">
    <source>
        <dbReference type="ARBA" id="ARBA00023136"/>
    </source>
</evidence>
<dbReference type="Gene3D" id="1.20.1600.10">
    <property type="entry name" value="Outer membrane efflux proteins (OEP)"/>
    <property type="match status" value="1"/>
</dbReference>
<evidence type="ECO:0000256" key="8">
    <source>
        <dbReference type="SAM" id="Coils"/>
    </source>
</evidence>
<dbReference type="InterPro" id="IPR051906">
    <property type="entry name" value="TolC-like"/>
</dbReference>
<keyword evidence="4" id="KW-1134">Transmembrane beta strand</keyword>
<dbReference type="GO" id="GO:0015288">
    <property type="term" value="F:porin activity"/>
    <property type="evidence" value="ECO:0007669"/>
    <property type="project" value="TreeGrafter"/>
</dbReference>
<evidence type="ECO:0000256" key="2">
    <source>
        <dbReference type="ARBA" id="ARBA00007613"/>
    </source>
</evidence>
<protein>
    <recommendedName>
        <fullName evidence="12">TolC family protein</fullName>
    </recommendedName>
</protein>